<keyword evidence="1" id="KW-1133">Transmembrane helix</keyword>
<dbReference type="EMBL" id="JBAFSM010000025">
    <property type="protein sequence ID" value="MEG3438216.1"/>
    <property type="molecule type" value="Genomic_DNA"/>
</dbReference>
<proteinExistence type="predicted"/>
<comment type="caution">
    <text evidence="2">The sequence shown here is derived from an EMBL/GenBank/DDBJ whole genome shotgun (WGS) entry which is preliminary data.</text>
</comment>
<feature type="transmembrane region" description="Helical" evidence="1">
    <location>
        <begin position="6"/>
        <end position="28"/>
    </location>
</feature>
<name>A0AAW9QXK6_9CHRO</name>
<dbReference type="AlphaFoldDB" id="A0AAW9QXK6"/>
<gene>
    <name evidence="2" type="ORF">V0288_13890</name>
</gene>
<accession>A0AAW9QXK6</accession>
<keyword evidence="1" id="KW-0812">Transmembrane</keyword>
<keyword evidence="3" id="KW-1185">Reference proteome</keyword>
<evidence type="ECO:0000313" key="2">
    <source>
        <dbReference type="EMBL" id="MEG3438216.1"/>
    </source>
</evidence>
<feature type="transmembrane region" description="Helical" evidence="1">
    <location>
        <begin position="173"/>
        <end position="195"/>
    </location>
</feature>
<organism evidence="2 3">
    <name type="scientific">Pannus brasiliensis CCIBt3594</name>
    <dbReference type="NCBI Taxonomy" id="1427578"/>
    <lineage>
        <taxon>Bacteria</taxon>
        <taxon>Bacillati</taxon>
        <taxon>Cyanobacteriota</taxon>
        <taxon>Cyanophyceae</taxon>
        <taxon>Oscillatoriophycideae</taxon>
        <taxon>Chroococcales</taxon>
        <taxon>Microcystaceae</taxon>
        <taxon>Pannus</taxon>
    </lineage>
</organism>
<sequence length="336" mass="36757">MFDISFALSCLASIVACLGVRAGIVGIFRRRAAGQIRENARERYEKSVAIAERPFRSALELAGKYGQLQVRVKNRTIARFLALLDRLGQQIPAEDRAMLENLEGFSNDRLREYGTILLEPDDFAVGSLKALRANHSLDRLAFGLIGFFGVGALDRSTLLGWLSSGASRADLWFANPATLAGIVLVPMVTLGGFFLRGAGERSLREARQYEARIEEEMIKVAAFEDFCGLVSRHLSELLELVRVLNRQAIEGLNELESRMYASGATLVRSGDVFVGSLSFDADRDTAKLQEVAGIVRVLAEIGGRPVLDGDGKLDREAVTLVEKYGATFGQNALEKG</sequence>
<keyword evidence="1" id="KW-0472">Membrane</keyword>
<evidence type="ECO:0000313" key="3">
    <source>
        <dbReference type="Proteomes" id="UP001328733"/>
    </source>
</evidence>
<dbReference type="RefSeq" id="WP_332865697.1">
    <property type="nucleotide sequence ID" value="NZ_JBAFSM010000025.1"/>
</dbReference>
<evidence type="ECO:0000256" key="1">
    <source>
        <dbReference type="SAM" id="Phobius"/>
    </source>
</evidence>
<protein>
    <submittedName>
        <fullName evidence="2">Uncharacterized protein</fullName>
    </submittedName>
</protein>
<feature type="transmembrane region" description="Helical" evidence="1">
    <location>
        <begin position="137"/>
        <end position="153"/>
    </location>
</feature>
<dbReference type="Proteomes" id="UP001328733">
    <property type="component" value="Unassembled WGS sequence"/>
</dbReference>
<reference evidence="2 3" key="1">
    <citation type="submission" date="2024-01" db="EMBL/GenBank/DDBJ databases">
        <title>Genomic insights into the taxonomy and metabolism of the cyanobacterium Pannus brasiliensis CCIBt3594.</title>
        <authorList>
            <person name="Machado M."/>
            <person name="Botero N.B."/>
            <person name="Andreote A.P.D."/>
            <person name="Feitosa A.M.T."/>
            <person name="Popin R."/>
            <person name="Sivonen K."/>
            <person name="Fiore M.F."/>
        </authorList>
    </citation>
    <scope>NUCLEOTIDE SEQUENCE [LARGE SCALE GENOMIC DNA]</scope>
    <source>
        <strain evidence="2 3">CCIBt3594</strain>
    </source>
</reference>